<dbReference type="PANTHER" id="PTHR11878">
    <property type="entry name" value="SODIUM/CALCIUM EXCHANGER"/>
    <property type="match status" value="1"/>
</dbReference>
<reference evidence="22" key="1">
    <citation type="submission" date="2025-08" db="UniProtKB">
        <authorList>
            <consortium name="Ensembl"/>
        </authorList>
    </citation>
    <scope>IDENTIFICATION</scope>
</reference>
<dbReference type="GO" id="GO:0005432">
    <property type="term" value="F:calcium:sodium antiporter activity"/>
    <property type="evidence" value="ECO:0007669"/>
    <property type="project" value="InterPro"/>
</dbReference>
<dbReference type="FunFam" id="1.20.1420.30:FF:000001">
    <property type="entry name" value="sodium/calcium exchanger 1 isoform X1"/>
    <property type="match status" value="1"/>
</dbReference>
<dbReference type="PANTHER" id="PTHR11878:SF7">
    <property type="entry name" value="SODIUM_CALCIUM EXCHANGER 3"/>
    <property type="match status" value="1"/>
</dbReference>
<dbReference type="Gene3D" id="2.60.40.2030">
    <property type="match status" value="2"/>
</dbReference>
<sequence length="915" mass="101832">MEGSRPVKPGSSACLWLGLVSVVVAFLCTEARTTPSPVLSPSNATCTGNSKCQQGIILPIWYPEDPSMGDKIARVIVYFVAMIYMFLGVSIIADRFMAAIEVITSQEREIVIKRPNGETTTTTIRVWNETVSNLTLMALGSSAPEIMLSVIEVCGHNFESGELGPSTIVGSAAFNMFVIIGICVSVIPQGEVRKVKHLRVFFITAGWSIFAYIWLYMILAVFTPNVVQVWEGLLTLAFFPICVLLAWVADRRLLFYKFMHKKYRTDKHRSVIIETETERSKGIEMDGKMVNSHFMDGGATSNLMGLIENKEVDESRRDMIRILKDLKQKHPEKEMDQLVEMANYYALSHQQKSRAFYRIQATRMMTGAGNILKKHVAEQAKKSASVQEVHVEEPEEYLSRIAFEPAVYQCLENCGAAILTIVRKGGDINKTIYVDYKTEDGSANAGADYEFSEGTVVFKPGEMFKEINIGIIDDDIFEEDEHFFVRLSNLRVLETEDEVLSANSLPYPKAILAFPSVATVTILDDDHSGIFTFECGSVHVSESIGIMEMKVLRTSGARGTVIVPYRTMEGLAKGGGEDFEDTYGELEFKNDETCKVIHVKIIDDEEYEKNKNFFLELAEPRMVDMNVPERKLTSDEEEARRIAEMGKPVLGEHSKLEVIIEESYEFKSTVDKLIKKTNLALVVGTNSWRDQFLEAITVSADEDEEDTGEERLPSCFDYVMHFLTVFWKVLFACVPPTDYLNGWACFIVSIVIIGLLTAIIGDLASHFGCTIGLKDSVTAVVFVALGTSIPDTFASKVSAVQDTYADASIGNVTGSNAVNVFLGIGMAWSVAAIYWKMKGSDFVVPAGSLAFSVTLFTIFAFLAVSVLLYRRRAHIGGELGGPRGHRLATSAFLFSLWFLYILFSSLEAYCHIEGF</sequence>
<evidence type="ECO:0000256" key="11">
    <source>
        <dbReference type="ARBA" id="ARBA00022837"/>
    </source>
</evidence>
<dbReference type="GO" id="GO:0005516">
    <property type="term" value="F:calmodulin binding"/>
    <property type="evidence" value="ECO:0007669"/>
    <property type="project" value="UniProtKB-KW"/>
</dbReference>
<evidence type="ECO:0000256" key="20">
    <source>
        <dbReference type="SAM" id="Phobius"/>
    </source>
</evidence>
<dbReference type="GO" id="GO:0046872">
    <property type="term" value="F:metal ion binding"/>
    <property type="evidence" value="ECO:0007669"/>
    <property type="project" value="UniProtKB-KW"/>
</dbReference>
<dbReference type="GO" id="GO:0098703">
    <property type="term" value="P:calcium ion import across plasma membrane"/>
    <property type="evidence" value="ECO:0007669"/>
    <property type="project" value="TreeGrafter"/>
</dbReference>
<dbReference type="GO" id="GO:0042383">
    <property type="term" value="C:sarcolemma"/>
    <property type="evidence" value="ECO:0007669"/>
    <property type="project" value="TreeGrafter"/>
</dbReference>
<dbReference type="InterPro" id="IPR044880">
    <property type="entry name" value="NCX_ion-bd_dom_sf"/>
</dbReference>
<evidence type="ECO:0000259" key="21">
    <source>
        <dbReference type="SMART" id="SM00237"/>
    </source>
</evidence>
<evidence type="ECO:0000256" key="1">
    <source>
        <dbReference type="ARBA" id="ARBA00004651"/>
    </source>
</evidence>
<protein>
    <recommendedName>
        <fullName evidence="21">Calx-beta domain-containing protein</fullName>
    </recommendedName>
</protein>
<keyword evidence="4" id="KW-0050">Antiport</keyword>
<dbReference type="InterPro" id="IPR032452">
    <property type="entry name" value="Na_Ca_Ex_C-exten"/>
</dbReference>
<evidence type="ECO:0000256" key="14">
    <source>
        <dbReference type="ARBA" id="ARBA00023053"/>
    </source>
</evidence>
<reference evidence="22" key="2">
    <citation type="submission" date="2025-09" db="UniProtKB">
        <authorList>
            <consortium name="Ensembl"/>
        </authorList>
    </citation>
    <scope>IDENTIFICATION</scope>
</reference>
<feature type="transmembrane region" description="Helical" evidence="20">
    <location>
        <begin position="743"/>
        <end position="764"/>
    </location>
</feature>
<keyword evidence="6" id="KW-0109">Calcium transport</keyword>
<evidence type="ECO:0000256" key="8">
    <source>
        <dbReference type="ARBA" id="ARBA00022723"/>
    </source>
</evidence>
<dbReference type="AlphaFoldDB" id="A0A3Q3WDE1"/>
<keyword evidence="9" id="KW-0732">Signal</keyword>
<dbReference type="InterPro" id="IPR038081">
    <property type="entry name" value="CalX-like_sf"/>
</dbReference>
<feature type="domain" description="Calx-beta" evidence="21">
    <location>
        <begin position="518"/>
        <end position="618"/>
    </location>
</feature>
<accession>A0A3Q3WDE1</accession>
<evidence type="ECO:0000256" key="2">
    <source>
        <dbReference type="ARBA" id="ARBA00007489"/>
    </source>
</evidence>
<dbReference type="FunFam" id="1.20.1420.30:FF:000003">
    <property type="entry name" value="sodium/calcium exchanger 1 isoform X1"/>
    <property type="match status" value="1"/>
</dbReference>
<keyword evidence="5" id="KW-1003">Cell membrane</keyword>
<evidence type="ECO:0000256" key="7">
    <source>
        <dbReference type="ARBA" id="ARBA00022692"/>
    </source>
</evidence>
<feature type="transmembrane region" description="Helical" evidence="20">
    <location>
        <begin position="200"/>
        <end position="223"/>
    </location>
</feature>
<dbReference type="Pfam" id="PF16494">
    <property type="entry name" value="Na_Ca_ex_C"/>
    <property type="match status" value="1"/>
</dbReference>
<dbReference type="SMART" id="SM00237">
    <property type="entry name" value="Calx_beta"/>
    <property type="match status" value="2"/>
</dbReference>
<dbReference type="InterPro" id="IPR004836">
    <property type="entry name" value="Na_Ca_Ex"/>
</dbReference>
<keyword evidence="14" id="KW-0915">Sodium</keyword>
<evidence type="ECO:0000256" key="9">
    <source>
        <dbReference type="ARBA" id="ARBA00022729"/>
    </source>
</evidence>
<keyword evidence="15" id="KW-0406">Ion transport</keyword>
<keyword evidence="3" id="KW-0813">Transport</keyword>
<keyword evidence="13 20" id="KW-1133">Transmembrane helix</keyword>
<keyword evidence="23" id="KW-1185">Reference proteome</keyword>
<evidence type="ECO:0000256" key="12">
    <source>
        <dbReference type="ARBA" id="ARBA00022860"/>
    </source>
</evidence>
<proteinExistence type="inferred from homology"/>
<name>A0A3Q3WDE1_MOLML</name>
<dbReference type="STRING" id="94237.ENSMMOP00000012618"/>
<comment type="similarity">
    <text evidence="2">Belongs to the Ca(2+):cation antiporter (CaCA) (TC 2.A.19) family. SLC8 subfamily.</text>
</comment>
<feature type="transmembrane region" description="Helical" evidence="20">
    <location>
        <begin position="75"/>
        <end position="93"/>
    </location>
</feature>
<keyword evidence="18" id="KW-0739">Sodium transport</keyword>
<evidence type="ECO:0000256" key="3">
    <source>
        <dbReference type="ARBA" id="ARBA00022448"/>
    </source>
</evidence>
<comment type="catalytic activity">
    <reaction evidence="19">
        <text>Ca(2+)(in) + 3 Na(+)(out) = Ca(2+)(out) + 3 Na(+)(in)</text>
        <dbReference type="Rhea" id="RHEA:69955"/>
        <dbReference type="ChEBI" id="CHEBI:29101"/>
        <dbReference type="ChEBI" id="CHEBI:29108"/>
    </reaction>
</comment>
<evidence type="ECO:0000256" key="6">
    <source>
        <dbReference type="ARBA" id="ARBA00022568"/>
    </source>
</evidence>
<dbReference type="InterPro" id="IPR051171">
    <property type="entry name" value="CaCA"/>
</dbReference>
<keyword evidence="12" id="KW-0112">Calmodulin-binding</keyword>
<keyword evidence="7 20" id="KW-0812">Transmembrane</keyword>
<dbReference type="InterPro" id="IPR003644">
    <property type="entry name" value="Calx_beta"/>
</dbReference>
<dbReference type="PRINTS" id="PR01259">
    <property type="entry name" value="NACAEXCHNGR"/>
</dbReference>
<evidence type="ECO:0000256" key="17">
    <source>
        <dbReference type="ARBA" id="ARBA00023180"/>
    </source>
</evidence>
<evidence type="ECO:0000256" key="15">
    <source>
        <dbReference type="ARBA" id="ARBA00023065"/>
    </source>
</evidence>
<evidence type="ECO:0000256" key="18">
    <source>
        <dbReference type="ARBA" id="ARBA00023201"/>
    </source>
</evidence>
<dbReference type="InterPro" id="IPR004837">
    <property type="entry name" value="NaCa_Exmemb"/>
</dbReference>
<keyword evidence="10" id="KW-0677">Repeat</keyword>
<evidence type="ECO:0000313" key="22">
    <source>
        <dbReference type="Ensembl" id="ENSMMOP00000012618.1"/>
    </source>
</evidence>
<feature type="domain" description="Calx-beta" evidence="21">
    <location>
        <begin position="389"/>
        <end position="488"/>
    </location>
</feature>
<dbReference type="SUPFAM" id="SSF141072">
    <property type="entry name" value="CalX-like"/>
    <property type="match status" value="2"/>
</dbReference>
<dbReference type="Gene3D" id="1.20.1420.30">
    <property type="entry name" value="NCX, central ion-binding region"/>
    <property type="match status" value="2"/>
</dbReference>
<keyword evidence="17" id="KW-0325">Glycoprotein</keyword>
<dbReference type="FunFam" id="2.60.40.2030:FF:000002">
    <property type="entry name" value="sodium/calcium exchanger 3 isoform X1"/>
    <property type="match status" value="1"/>
</dbReference>
<dbReference type="GO" id="GO:0007154">
    <property type="term" value="P:cell communication"/>
    <property type="evidence" value="ECO:0007669"/>
    <property type="project" value="InterPro"/>
</dbReference>
<keyword evidence="16 20" id="KW-0472">Membrane</keyword>
<dbReference type="FunFam" id="2.60.40.2030:FF:000001">
    <property type="entry name" value="sodium/calcium exchanger 1 isoform X1"/>
    <property type="match status" value="1"/>
</dbReference>
<feature type="transmembrane region" description="Helical" evidence="20">
    <location>
        <begin position="890"/>
        <end position="909"/>
    </location>
</feature>
<keyword evidence="11" id="KW-0106">Calcium</keyword>
<dbReference type="Proteomes" id="UP000261620">
    <property type="component" value="Unplaced"/>
</dbReference>
<evidence type="ECO:0000256" key="10">
    <source>
        <dbReference type="ARBA" id="ARBA00022737"/>
    </source>
</evidence>
<comment type="subcellular location">
    <subcellularLocation>
        <location evidence="1">Cell membrane</location>
        <topology evidence="1">Multi-pass membrane protein</topology>
    </subcellularLocation>
</comment>
<evidence type="ECO:0000256" key="13">
    <source>
        <dbReference type="ARBA" id="ARBA00022989"/>
    </source>
</evidence>
<organism evidence="22 23">
    <name type="scientific">Mola mola</name>
    <name type="common">Ocean sunfish</name>
    <name type="synonym">Tetraodon mola</name>
    <dbReference type="NCBI Taxonomy" id="94237"/>
    <lineage>
        <taxon>Eukaryota</taxon>
        <taxon>Metazoa</taxon>
        <taxon>Chordata</taxon>
        <taxon>Craniata</taxon>
        <taxon>Vertebrata</taxon>
        <taxon>Euteleostomi</taxon>
        <taxon>Actinopterygii</taxon>
        <taxon>Neopterygii</taxon>
        <taxon>Teleostei</taxon>
        <taxon>Neoteleostei</taxon>
        <taxon>Acanthomorphata</taxon>
        <taxon>Eupercaria</taxon>
        <taxon>Tetraodontiformes</taxon>
        <taxon>Molidae</taxon>
        <taxon>Mola</taxon>
    </lineage>
</organism>
<feature type="transmembrane region" description="Helical" evidence="20">
    <location>
        <begin position="849"/>
        <end position="869"/>
    </location>
</feature>
<feature type="transmembrane region" description="Helical" evidence="20">
    <location>
        <begin position="817"/>
        <end position="837"/>
    </location>
</feature>
<dbReference type="OMA" id="VEMANYH"/>
<feature type="transmembrane region" description="Helical" evidence="20">
    <location>
        <begin position="229"/>
        <end position="249"/>
    </location>
</feature>
<evidence type="ECO:0000256" key="4">
    <source>
        <dbReference type="ARBA" id="ARBA00022449"/>
    </source>
</evidence>
<dbReference type="Pfam" id="PF03160">
    <property type="entry name" value="Calx-beta"/>
    <property type="match status" value="1"/>
</dbReference>
<evidence type="ECO:0000256" key="16">
    <source>
        <dbReference type="ARBA" id="ARBA00023136"/>
    </source>
</evidence>
<keyword evidence="8" id="KW-0479">Metal-binding</keyword>
<dbReference type="Ensembl" id="ENSMMOT00000012825.1">
    <property type="protein sequence ID" value="ENSMMOP00000012618.1"/>
    <property type="gene ID" value="ENSMMOG00000009696.1"/>
</dbReference>
<dbReference type="GO" id="GO:0030424">
    <property type="term" value="C:axon"/>
    <property type="evidence" value="ECO:0007669"/>
    <property type="project" value="TreeGrafter"/>
</dbReference>
<evidence type="ECO:0000313" key="23">
    <source>
        <dbReference type="Proteomes" id="UP000261620"/>
    </source>
</evidence>
<evidence type="ECO:0000256" key="5">
    <source>
        <dbReference type="ARBA" id="ARBA00022475"/>
    </source>
</evidence>
<dbReference type="GO" id="GO:0098794">
    <property type="term" value="C:postsynapse"/>
    <property type="evidence" value="ECO:0007669"/>
    <property type="project" value="TreeGrafter"/>
</dbReference>
<evidence type="ECO:0000256" key="19">
    <source>
        <dbReference type="ARBA" id="ARBA00033667"/>
    </source>
</evidence>
<feature type="transmembrane region" description="Helical" evidence="20">
    <location>
        <begin position="168"/>
        <end position="188"/>
    </location>
</feature>
<dbReference type="Pfam" id="PF01699">
    <property type="entry name" value="Na_Ca_ex"/>
    <property type="match status" value="2"/>
</dbReference>
<dbReference type="NCBIfam" id="TIGR00845">
    <property type="entry name" value="caca"/>
    <property type="match status" value="1"/>
</dbReference>